<gene>
    <name evidence="1" type="ORF">H671_3g10313</name>
</gene>
<dbReference type="AlphaFoldDB" id="A0A061IBL2"/>
<protein>
    <submittedName>
        <fullName evidence="1">Type II inositol-3,4-bisphosphate 4-phosphatase-like protein</fullName>
        <ecNumber evidence="1">3.1.3.66</ecNumber>
    </submittedName>
</protein>
<keyword evidence="1" id="KW-0378">Hydrolase</keyword>
<evidence type="ECO:0000313" key="1">
    <source>
        <dbReference type="EMBL" id="ERE78497.1"/>
    </source>
</evidence>
<evidence type="ECO:0000313" key="2">
    <source>
        <dbReference type="Proteomes" id="UP000030759"/>
    </source>
</evidence>
<accession>A0A061IBL2</accession>
<proteinExistence type="predicted"/>
<dbReference type="Proteomes" id="UP000030759">
    <property type="component" value="Unassembled WGS sequence"/>
</dbReference>
<dbReference type="EC" id="3.1.3.66" evidence="1"/>
<sequence>PLTTSQLKPSQLLVLVYPKTFTGERSSYSKVTKMSLVNIKASEAKNHKTNETITKIQAVEEYNIYQNPLPGTIWTRYRGEEVSCEWIMEIKEEGTSEEGQHFLPTAQITDQEDTQFTSIQKIPNEPQLEFILGKEFYLIYSNQ</sequence>
<organism evidence="1 2">
    <name type="scientific">Cricetulus griseus</name>
    <name type="common">Chinese hamster</name>
    <name type="synonym">Cricetulus barabensis griseus</name>
    <dbReference type="NCBI Taxonomy" id="10029"/>
    <lineage>
        <taxon>Eukaryota</taxon>
        <taxon>Metazoa</taxon>
        <taxon>Chordata</taxon>
        <taxon>Craniata</taxon>
        <taxon>Vertebrata</taxon>
        <taxon>Euteleostomi</taxon>
        <taxon>Mammalia</taxon>
        <taxon>Eutheria</taxon>
        <taxon>Euarchontoglires</taxon>
        <taxon>Glires</taxon>
        <taxon>Rodentia</taxon>
        <taxon>Myomorpha</taxon>
        <taxon>Muroidea</taxon>
        <taxon>Cricetidae</taxon>
        <taxon>Cricetinae</taxon>
        <taxon>Cricetulus</taxon>
    </lineage>
</organism>
<dbReference type="GO" id="GO:0016316">
    <property type="term" value="F:phosphatidylinositol-3,4-bisphosphate 4-phosphatase activity"/>
    <property type="evidence" value="ECO:0007669"/>
    <property type="project" value="UniProtKB-EC"/>
</dbReference>
<feature type="non-terminal residue" evidence="1">
    <location>
        <position position="1"/>
    </location>
</feature>
<reference evidence="2" key="1">
    <citation type="journal article" date="2013" name="Nat. Biotechnol.">
        <title>Chinese hamster genome sequenced from sorted chromosomes.</title>
        <authorList>
            <person name="Brinkrolf K."/>
            <person name="Rupp O."/>
            <person name="Laux H."/>
            <person name="Kollin F."/>
            <person name="Ernst W."/>
            <person name="Linke B."/>
            <person name="Kofler R."/>
            <person name="Romand S."/>
            <person name="Hesse F."/>
            <person name="Budach W.E."/>
            <person name="Galosy S."/>
            <person name="Muller D."/>
            <person name="Noll T."/>
            <person name="Wienberg J."/>
            <person name="Jostock T."/>
            <person name="Leonard M."/>
            <person name="Grillari J."/>
            <person name="Tauch A."/>
            <person name="Goesmann A."/>
            <person name="Helk B."/>
            <person name="Mott J.E."/>
            <person name="Puhler A."/>
            <person name="Borth N."/>
        </authorList>
    </citation>
    <scope>NUCLEOTIDE SEQUENCE [LARGE SCALE GENOMIC DNA]</scope>
    <source>
        <strain evidence="2">17A/GY</strain>
    </source>
</reference>
<dbReference type="EMBL" id="KE673056">
    <property type="protein sequence ID" value="ERE78497.1"/>
    <property type="molecule type" value="Genomic_DNA"/>
</dbReference>
<name>A0A061IBL2_CRIGR</name>